<proteinExistence type="predicted"/>
<dbReference type="RefSeq" id="WP_317936550.1">
    <property type="nucleotide sequence ID" value="NZ_JAUBDH010000009.1"/>
</dbReference>
<accession>A0ABU4G1W3</accession>
<evidence type="ECO:0000313" key="1">
    <source>
        <dbReference type="EMBL" id="MDW0110961.1"/>
    </source>
</evidence>
<protein>
    <submittedName>
        <fullName evidence="1">DUF2225 domain-containing protein</fullName>
    </submittedName>
</protein>
<gene>
    <name evidence="1" type="ORF">QT716_13030</name>
</gene>
<comment type="caution">
    <text evidence="1">The sequence shown here is derived from an EMBL/GenBank/DDBJ whole genome shotgun (WGS) entry which is preliminary data.</text>
</comment>
<dbReference type="InterPro" id="IPR018708">
    <property type="entry name" value="DUF2225"/>
</dbReference>
<organism evidence="1 2">
    <name type="scientific">Sporosarcina aquimarina</name>
    <dbReference type="NCBI Taxonomy" id="114975"/>
    <lineage>
        <taxon>Bacteria</taxon>
        <taxon>Bacillati</taxon>
        <taxon>Bacillota</taxon>
        <taxon>Bacilli</taxon>
        <taxon>Bacillales</taxon>
        <taxon>Caryophanaceae</taxon>
        <taxon>Sporosarcina</taxon>
    </lineage>
</organism>
<dbReference type="Proteomes" id="UP001280629">
    <property type="component" value="Unassembled WGS sequence"/>
</dbReference>
<sequence>MQVTPFYDKHTACLNCKVPFTTTKVRSRFVRVSSTDSDFKPNYLDPAVNPLFYNIAVCPTCGFSFTDDFSPNFAQGTKEQIESMITAGWKPHSLGGIREIEEAISSYKLGYLSAMVKKEKALTIAGITIRTAWLYRIQENHEEEHRFLTLARNLYEEAYIAGDHIGTQMSETRVLYMVAECSLRIGDSEKATQFFSKIIENQRTSTEPQLIELAKERWQEMRQQKK</sequence>
<reference evidence="1 2" key="1">
    <citation type="submission" date="2023-06" db="EMBL/GenBank/DDBJ databases">
        <title>Sporosarcina sp. nov., isolated from Korean traditional fermented seafood 'Jeotgal'.</title>
        <authorList>
            <person name="Yang A.-I."/>
            <person name="Shin N.-R."/>
        </authorList>
    </citation>
    <scope>NUCLEOTIDE SEQUENCE [LARGE SCALE GENOMIC DNA]</scope>
    <source>
        <strain evidence="1 2">KCTC3840</strain>
    </source>
</reference>
<name>A0ABU4G1W3_9BACL</name>
<evidence type="ECO:0000313" key="2">
    <source>
        <dbReference type="Proteomes" id="UP001280629"/>
    </source>
</evidence>
<dbReference type="Pfam" id="PF09986">
    <property type="entry name" value="DUF2225"/>
    <property type="match status" value="1"/>
</dbReference>
<keyword evidence="2" id="KW-1185">Reference proteome</keyword>
<dbReference type="EMBL" id="JAUBDH010000009">
    <property type="protein sequence ID" value="MDW0110961.1"/>
    <property type="molecule type" value="Genomic_DNA"/>
</dbReference>